<feature type="transmembrane region" description="Helical" evidence="9">
    <location>
        <begin position="393"/>
        <end position="414"/>
    </location>
</feature>
<dbReference type="PANTHER" id="PTHR32063:SF9">
    <property type="entry name" value="SIMILAR TO MULTIDRUG RESISTANCE PROTEIN MEXB"/>
    <property type="match status" value="1"/>
</dbReference>
<evidence type="ECO:0000256" key="9">
    <source>
        <dbReference type="SAM" id="Phobius"/>
    </source>
</evidence>
<feature type="transmembrane region" description="Helical" evidence="9">
    <location>
        <begin position="367"/>
        <end position="387"/>
    </location>
</feature>
<dbReference type="NCBIfam" id="TIGR00915">
    <property type="entry name" value="2A0602"/>
    <property type="match status" value="1"/>
</dbReference>
<keyword evidence="11" id="KW-1185">Reference proteome</keyword>
<dbReference type="SUPFAM" id="SSF82693">
    <property type="entry name" value="Multidrug efflux transporter AcrB pore domain, PN1, PN2, PC1 and PC2 subdomains"/>
    <property type="match status" value="4"/>
</dbReference>
<feature type="transmembrane region" description="Helical" evidence="9">
    <location>
        <begin position="873"/>
        <end position="891"/>
    </location>
</feature>
<dbReference type="PRINTS" id="PR00702">
    <property type="entry name" value="ACRIFLAVINRP"/>
</dbReference>
<feature type="transmembrane region" description="Helical" evidence="9">
    <location>
        <begin position="970"/>
        <end position="993"/>
    </location>
</feature>
<dbReference type="PANTHER" id="PTHR32063">
    <property type="match status" value="1"/>
</dbReference>
<dbReference type="EMBL" id="JAZDDF010000001">
    <property type="protein sequence ID" value="MEE1970904.1"/>
    <property type="molecule type" value="Genomic_DNA"/>
</dbReference>
<keyword evidence="6 9" id="KW-0812">Transmembrane</keyword>
<reference evidence="10 11" key="1">
    <citation type="submission" date="2024-01" db="EMBL/GenBank/DDBJ databases">
        <title>Maribacter spp. originated from different algae showed divergent polysaccharides utilization ability.</title>
        <authorList>
            <person name="Wang H."/>
            <person name="Wu Y."/>
        </authorList>
    </citation>
    <scope>NUCLEOTIDE SEQUENCE [LARGE SCALE GENOMIC DNA]</scope>
    <source>
        <strain evidence="10 11">KPT27_14</strain>
    </source>
</reference>
<protein>
    <submittedName>
        <fullName evidence="10">Efflux RND transporter permease subunit</fullName>
    </submittedName>
</protein>
<dbReference type="Gene3D" id="1.20.1640.10">
    <property type="entry name" value="Multidrug efflux transporter AcrB transmembrane domain"/>
    <property type="match status" value="2"/>
</dbReference>
<evidence type="ECO:0000256" key="3">
    <source>
        <dbReference type="ARBA" id="ARBA00022448"/>
    </source>
</evidence>
<evidence type="ECO:0000256" key="1">
    <source>
        <dbReference type="ARBA" id="ARBA00004429"/>
    </source>
</evidence>
<dbReference type="Pfam" id="PF00873">
    <property type="entry name" value="ACR_tran"/>
    <property type="match status" value="1"/>
</dbReference>
<dbReference type="RefSeq" id="WP_272635565.1">
    <property type="nucleotide sequence ID" value="NZ_JAZDDF010000001.1"/>
</dbReference>
<evidence type="ECO:0000256" key="2">
    <source>
        <dbReference type="ARBA" id="ARBA00010942"/>
    </source>
</evidence>
<feature type="transmembrane region" description="Helical" evidence="9">
    <location>
        <begin position="924"/>
        <end position="949"/>
    </location>
</feature>
<proteinExistence type="inferred from homology"/>
<dbReference type="Gene3D" id="3.30.70.1320">
    <property type="entry name" value="Multidrug efflux transporter AcrB pore domain like"/>
    <property type="match status" value="1"/>
</dbReference>
<dbReference type="Gene3D" id="3.30.70.1440">
    <property type="entry name" value="Multidrug efflux transporter AcrB pore domain"/>
    <property type="match status" value="1"/>
</dbReference>
<keyword evidence="7 9" id="KW-1133">Transmembrane helix</keyword>
<feature type="transmembrane region" description="Helical" evidence="9">
    <location>
        <begin position="435"/>
        <end position="459"/>
    </location>
</feature>
<keyword evidence="3" id="KW-0813">Transport</keyword>
<dbReference type="SUPFAM" id="SSF82714">
    <property type="entry name" value="Multidrug efflux transporter AcrB TolC docking domain, DN and DC subdomains"/>
    <property type="match status" value="2"/>
</dbReference>
<evidence type="ECO:0000256" key="6">
    <source>
        <dbReference type="ARBA" id="ARBA00022692"/>
    </source>
</evidence>
<dbReference type="InterPro" id="IPR004764">
    <property type="entry name" value="MdtF-like"/>
</dbReference>
<keyword evidence="5" id="KW-0997">Cell inner membrane</keyword>
<feature type="transmembrane region" description="Helical" evidence="9">
    <location>
        <begin position="471"/>
        <end position="498"/>
    </location>
</feature>
<comment type="caution">
    <text evidence="10">The sequence shown here is derived from an EMBL/GenBank/DDBJ whole genome shotgun (WGS) entry which is preliminary data.</text>
</comment>
<gene>
    <name evidence="10" type="ORF">V1H85_00510</name>
</gene>
<evidence type="ECO:0000256" key="7">
    <source>
        <dbReference type="ARBA" id="ARBA00022989"/>
    </source>
</evidence>
<feature type="transmembrane region" description="Helical" evidence="9">
    <location>
        <begin position="341"/>
        <end position="360"/>
    </location>
</feature>
<sequence>MFSKFIKRPVLAIVISVIIVFVGLLSIKQLPISQFPEIAPTTVNIFIAYPGSSADVLVKSTLIPLETAINGVQGMRYIASDATSAGEATIRIIFEPGTDPDQAVVRVKTRVDQVMPNLPDLVQREGVIITPIQPSMLMYVNLYSDNVDDHELFLYNYAYTKMIPEIQRIDGIASAQILGSRKYAMRVWLKPDRMRAYNVSAEEILTAMEEQSILARPGRIGQSSGKTSQSLEYVLMYQDRYNEPQQYEEIIIKANEDGEILKLGDLADVELGSEFFDIYSNLDGKPSASIVLKQTFGSNASDVIDAVKEKLTELEKDLPSGLDYKISYDVSSFLNASIEQVMHTLRDAFILVAIVVFLFLGDWRSTLIPIIAVPVSLIGAFFVMQLFGLSINLITLFALVLAIGIVVDDAIVVVEAVHAKMEEKHVGPFEAVKVVVNEIGGAIIAITLVMVSVFIPIAFMTGPVGVFYRQFSITMAGSIVISAMVALTLTPVLCAMILKNNHGKQRKKSPLDKFIDWFNRGFEKLTGKYGKVLDRIVARRVLTFGILIAFCVGIFFTNETLPAGFIPNEDQGMIYAIIQTPPGSTLERTNDVARKLQQICEETEGVESVSSLAGYEIMTEGRGSNAGTCLINLKPWSERHHSVHEIMEELEEETKDLGAVIEYFEPPAVPGFGSSGGFSLRLLDKTDGTDYHEFERINNNFMDALSKREEITGLFTFYSANYPQYELKINNKIAMQKGVSIDKAMENLNILIGSTYEQGFIRFGRFFKVYTQAAPEYRALPSDLEKLFVKNEEGEMVPYSAFMTMEKRLGPNEITRYNLYNSASIRGLPARGFTSGDAIDAIKEVAEKTLPRGYDVDWEGLSYDEAKRGNESLYVFIVVLIFVYFVLAAQYESFLLPFAILLSLPVGILGSFVMLKGMGLANDVYAQIGLIMLVGLLGKNAVLIVEFAVQKRRQGSTILASAIEGAKVRFRPILMTSFAFIAGLIPLVIAHGAGAIGNRTIGGSAMGGMLMGTLFGVLIIPGLYYIFAKMTDGRSLIKGESNEPVSEEFMRISEEESRTKTALREMKKLLKKLTKRNDNE</sequence>
<evidence type="ECO:0000256" key="8">
    <source>
        <dbReference type="ARBA" id="ARBA00023136"/>
    </source>
</evidence>
<accession>A0ABU7IDG6</accession>
<keyword evidence="8 9" id="KW-0472">Membrane</keyword>
<dbReference type="Gene3D" id="3.30.70.1430">
    <property type="entry name" value="Multidrug efflux transporter AcrB pore domain"/>
    <property type="match status" value="2"/>
</dbReference>
<feature type="transmembrane region" description="Helical" evidence="9">
    <location>
        <begin position="537"/>
        <end position="556"/>
    </location>
</feature>
<dbReference type="Proteomes" id="UP001343698">
    <property type="component" value="Unassembled WGS sequence"/>
</dbReference>
<comment type="similarity">
    <text evidence="2">Belongs to the resistance-nodulation-cell division (RND) (TC 2.A.6) family.</text>
</comment>
<name>A0ABU7IDG6_9FLAO</name>
<feature type="transmembrane region" description="Helical" evidence="9">
    <location>
        <begin position="898"/>
        <end position="918"/>
    </location>
</feature>
<evidence type="ECO:0000256" key="4">
    <source>
        <dbReference type="ARBA" id="ARBA00022475"/>
    </source>
</evidence>
<evidence type="ECO:0000313" key="10">
    <source>
        <dbReference type="EMBL" id="MEE1970904.1"/>
    </source>
</evidence>
<feature type="transmembrane region" description="Helical" evidence="9">
    <location>
        <begin position="1005"/>
        <end position="1027"/>
    </location>
</feature>
<dbReference type="InterPro" id="IPR027463">
    <property type="entry name" value="AcrB_DN_DC_subdom"/>
</dbReference>
<evidence type="ECO:0000256" key="5">
    <source>
        <dbReference type="ARBA" id="ARBA00022519"/>
    </source>
</evidence>
<dbReference type="SUPFAM" id="SSF82866">
    <property type="entry name" value="Multidrug efflux transporter AcrB transmembrane domain"/>
    <property type="match status" value="2"/>
</dbReference>
<dbReference type="InterPro" id="IPR001036">
    <property type="entry name" value="Acrflvin-R"/>
</dbReference>
<dbReference type="Gene3D" id="3.30.2090.10">
    <property type="entry name" value="Multidrug efflux transporter AcrB TolC docking domain, DN and DC subdomains"/>
    <property type="match status" value="2"/>
</dbReference>
<evidence type="ECO:0000313" key="11">
    <source>
        <dbReference type="Proteomes" id="UP001343698"/>
    </source>
</evidence>
<organism evidence="10 11">
    <name type="scientific">Maribacter flavus</name>
    <dbReference type="NCBI Taxonomy" id="1658664"/>
    <lineage>
        <taxon>Bacteria</taxon>
        <taxon>Pseudomonadati</taxon>
        <taxon>Bacteroidota</taxon>
        <taxon>Flavobacteriia</taxon>
        <taxon>Flavobacteriales</taxon>
        <taxon>Flavobacteriaceae</taxon>
        <taxon>Maribacter</taxon>
    </lineage>
</organism>
<comment type="subcellular location">
    <subcellularLocation>
        <location evidence="1">Cell inner membrane</location>
        <topology evidence="1">Multi-pass membrane protein</topology>
    </subcellularLocation>
</comment>
<keyword evidence="4" id="KW-1003">Cell membrane</keyword>